<dbReference type="EMBL" id="CP066690">
    <property type="protein sequence ID" value="QQG45257.1"/>
    <property type="molecule type" value="Genomic_DNA"/>
</dbReference>
<name>A0A7T5RJI8_9BACT</name>
<keyword evidence="2" id="KW-0812">Transmembrane</keyword>
<feature type="transmembrane region" description="Helical" evidence="2">
    <location>
        <begin position="53"/>
        <end position="72"/>
    </location>
</feature>
<feature type="transmembrane region" description="Helical" evidence="2">
    <location>
        <begin position="78"/>
        <end position="99"/>
    </location>
</feature>
<evidence type="ECO:0000313" key="3">
    <source>
        <dbReference type="EMBL" id="QQG45257.1"/>
    </source>
</evidence>
<keyword evidence="2" id="KW-0472">Membrane</keyword>
<keyword evidence="2" id="KW-1133">Transmembrane helix</keyword>
<evidence type="ECO:0000256" key="2">
    <source>
        <dbReference type="SAM" id="Phobius"/>
    </source>
</evidence>
<keyword evidence="1" id="KW-0175">Coiled coil</keyword>
<evidence type="ECO:0000256" key="1">
    <source>
        <dbReference type="SAM" id="Coils"/>
    </source>
</evidence>
<organism evidence="3 4">
    <name type="scientific">Candidatus Sungiibacteriota bacterium</name>
    <dbReference type="NCBI Taxonomy" id="2750080"/>
    <lineage>
        <taxon>Bacteria</taxon>
        <taxon>Candidatus Sungiibacteriota</taxon>
    </lineage>
</organism>
<sequence>MKYLLNVFLVHLGIGLGFSLASIFFFKYRHKRRPIFRFGGNDPFSWGDKNKWLLWWIIAYGIANGFEVVTGFRLNMSLYLELALLALGATAFTLGLFLMDRMAMIFFEPESHWKPKSEERPVSRVVEEKKAEVVAEPQELKQVEVVLTEKLPEPIAAPEEDKSWFSKNVGRAAESVSSSSDSLLRKVGKSVGSGLGGIKSGFSEVFAERRKTREDRRRAEEEKRQEIREKFEKLTRSRRPS</sequence>
<proteinExistence type="predicted"/>
<feature type="transmembrane region" description="Helical" evidence="2">
    <location>
        <begin position="6"/>
        <end position="26"/>
    </location>
</feature>
<evidence type="ECO:0000313" key="4">
    <source>
        <dbReference type="Proteomes" id="UP000595618"/>
    </source>
</evidence>
<protein>
    <submittedName>
        <fullName evidence="3">Uncharacterized protein</fullName>
    </submittedName>
</protein>
<dbReference type="AlphaFoldDB" id="A0A7T5RJI8"/>
<feature type="coiled-coil region" evidence="1">
    <location>
        <begin position="209"/>
        <end position="237"/>
    </location>
</feature>
<accession>A0A7T5RJI8</accession>
<dbReference type="Proteomes" id="UP000595618">
    <property type="component" value="Chromosome"/>
</dbReference>
<gene>
    <name evidence="3" type="ORF">HYW89_04660</name>
</gene>
<reference evidence="3 4" key="1">
    <citation type="submission" date="2020-07" db="EMBL/GenBank/DDBJ databases">
        <title>Huge and variable diversity of episymbiotic CPR bacteria and DPANN archaea in groundwater ecosystems.</title>
        <authorList>
            <person name="He C.Y."/>
            <person name="Keren R."/>
            <person name="Whittaker M."/>
            <person name="Farag I.F."/>
            <person name="Doudna J."/>
            <person name="Cate J.H.D."/>
            <person name="Banfield J.F."/>
        </authorList>
    </citation>
    <scope>NUCLEOTIDE SEQUENCE [LARGE SCALE GENOMIC DNA]</scope>
    <source>
        <strain evidence="3">NC_groundwater_541_Ag_S-0.1um_46_50</strain>
    </source>
</reference>